<dbReference type="EMBL" id="GBRH01186332">
    <property type="protein sequence ID" value="JAE11564.1"/>
    <property type="molecule type" value="Transcribed_RNA"/>
</dbReference>
<name>A0A0A9FK02_ARUDO</name>
<sequence length="41" mass="4304">MGSSNSSLLGQYTGHSGILPIHSRLDISNLSTLRFAKGSLS</sequence>
<evidence type="ECO:0000313" key="1">
    <source>
        <dbReference type="EMBL" id="JAE11564.1"/>
    </source>
</evidence>
<organism evidence="1">
    <name type="scientific">Arundo donax</name>
    <name type="common">Giant reed</name>
    <name type="synonym">Donax arundinaceus</name>
    <dbReference type="NCBI Taxonomy" id="35708"/>
    <lineage>
        <taxon>Eukaryota</taxon>
        <taxon>Viridiplantae</taxon>
        <taxon>Streptophyta</taxon>
        <taxon>Embryophyta</taxon>
        <taxon>Tracheophyta</taxon>
        <taxon>Spermatophyta</taxon>
        <taxon>Magnoliopsida</taxon>
        <taxon>Liliopsida</taxon>
        <taxon>Poales</taxon>
        <taxon>Poaceae</taxon>
        <taxon>PACMAD clade</taxon>
        <taxon>Arundinoideae</taxon>
        <taxon>Arundineae</taxon>
        <taxon>Arundo</taxon>
    </lineage>
</organism>
<proteinExistence type="predicted"/>
<dbReference type="AlphaFoldDB" id="A0A0A9FK02"/>
<accession>A0A0A9FK02</accession>
<protein>
    <submittedName>
        <fullName evidence="1">JMJ911</fullName>
    </submittedName>
</protein>
<reference evidence="1" key="1">
    <citation type="submission" date="2014-09" db="EMBL/GenBank/DDBJ databases">
        <authorList>
            <person name="Magalhaes I.L.F."/>
            <person name="Oliveira U."/>
            <person name="Santos F.R."/>
            <person name="Vidigal T.H.D.A."/>
            <person name="Brescovit A.D."/>
            <person name="Santos A.J."/>
        </authorList>
    </citation>
    <scope>NUCLEOTIDE SEQUENCE</scope>
    <source>
        <tissue evidence="1">Shoot tissue taken approximately 20 cm above the soil surface</tissue>
    </source>
</reference>
<reference evidence="1" key="2">
    <citation type="journal article" date="2015" name="Data Brief">
        <title>Shoot transcriptome of the giant reed, Arundo donax.</title>
        <authorList>
            <person name="Barrero R.A."/>
            <person name="Guerrero F.D."/>
            <person name="Moolhuijzen P."/>
            <person name="Goolsby J.A."/>
            <person name="Tidwell J."/>
            <person name="Bellgard S.E."/>
            <person name="Bellgard M.I."/>
        </authorList>
    </citation>
    <scope>NUCLEOTIDE SEQUENCE</scope>
    <source>
        <tissue evidence="1">Shoot tissue taken approximately 20 cm above the soil surface</tissue>
    </source>
</reference>